<dbReference type="Proteomes" id="UP001238088">
    <property type="component" value="Unassembled WGS sequence"/>
</dbReference>
<name>A0ABU0AN97_9BACI</name>
<organism evidence="2 3">
    <name type="scientific">Cytobacillus purgationiresistens</name>
    <dbReference type="NCBI Taxonomy" id="863449"/>
    <lineage>
        <taxon>Bacteria</taxon>
        <taxon>Bacillati</taxon>
        <taxon>Bacillota</taxon>
        <taxon>Bacilli</taxon>
        <taxon>Bacillales</taxon>
        <taxon>Bacillaceae</taxon>
        <taxon>Cytobacillus</taxon>
    </lineage>
</organism>
<feature type="transmembrane region" description="Helical" evidence="1">
    <location>
        <begin position="56"/>
        <end position="79"/>
    </location>
</feature>
<dbReference type="EMBL" id="JAUSUB010000027">
    <property type="protein sequence ID" value="MDQ0272754.1"/>
    <property type="molecule type" value="Genomic_DNA"/>
</dbReference>
<protein>
    <submittedName>
        <fullName evidence="2">Uncharacterized BrkB/YihY/UPF0761 family membrane protein</fullName>
    </submittedName>
</protein>
<sequence>MIEDLNKLVEGSFNAISILLVFSTGLFSISYPPINDVLNKDIDREKPKALKRQRENLYNILFSKCIPILIISFIIVYISLPLGIRIASESTLDLIHFDFIRTAYMLIWFLNIGIFIISVYLLYRLIIKIKNCK</sequence>
<reference evidence="2 3" key="1">
    <citation type="submission" date="2023-07" db="EMBL/GenBank/DDBJ databases">
        <title>Genomic Encyclopedia of Type Strains, Phase IV (KMG-IV): sequencing the most valuable type-strain genomes for metagenomic binning, comparative biology and taxonomic classification.</title>
        <authorList>
            <person name="Goeker M."/>
        </authorList>
    </citation>
    <scope>NUCLEOTIDE SEQUENCE [LARGE SCALE GENOMIC DNA]</scope>
    <source>
        <strain evidence="2 3">DSM 23494</strain>
    </source>
</reference>
<accession>A0ABU0AN97</accession>
<keyword evidence="1" id="KW-1133">Transmembrane helix</keyword>
<keyword evidence="1" id="KW-0812">Transmembrane</keyword>
<proteinExistence type="predicted"/>
<comment type="caution">
    <text evidence="2">The sequence shown here is derived from an EMBL/GenBank/DDBJ whole genome shotgun (WGS) entry which is preliminary data.</text>
</comment>
<feature type="transmembrane region" description="Helical" evidence="1">
    <location>
        <begin position="99"/>
        <end position="123"/>
    </location>
</feature>
<keyword evidence="3" id="KW-1185">Reference proteome</keyword>
<evidence type="ECO:0000313" key="2">
    <source>
        <dbReference type="EMBL" id="MDQ0272754.1"/>
    </source>
</evidence>
<evidence type="ECO:0000313" key="3">
    <source>
        <dbReference type="Proteomes" id="UP001238088"/>
    </source>
</evidence>
<keyword evidence="1" id="KW-0472">Membrane</keyword>
<gene>
    <name evidence="2" type="ORF">J2S17_004647</name>
</gene>
<feature type="transmembrane region" description="Helical" evidence="1">
    <location>
        <begin position="12"/>
        <end position="35"/>
    </location>
</feature>
<evidence type="ECO:0000256" key="1">
    <source>
        <dbReference type="SAM" id="Phobius"/>
    </source>
</evidence>